<keyword evidence="11" id="KW-0560">Oxidoreductase</keyword>
<dbReference type="Pfam" id="PF14226">
    <property type="entry name" value="DIOX_N"/>
    <property type="match status" value="1"/>
</dbReference>
<dbReference type="InterPro" id="IPR050231">
    <property type="entry name" value="Iron_ascorbate_oxido_reductase"/>
</dbReference>
<dbReference type="GO" id="GO:0051213">
    <property type="term" value="F:dioxygenase activity"/>
    <property type="evidence" value="ECO:0007669"/>
    <property type="project" value="UniProtKB-KW"/>
</dbReference>
<dbReference type="InterPro" id="IPR027443">
    <property type="entry name" value="IPNS-like_sf"/>
</dbReference>
<keyword evidence="11" id="KW-0408">Iron</keyword>
<dbReference type="Pfam" id="PF03171">
    <property type="entry name" value="2OG-FeII_Oxy"/>
    <property type="match status" value="1"/>
</dbReference>
<evidence type="ECO:0000256" key="4">
    <source>
        <dbReference type="ARBA" id="ARBA00012531"/>
    </source>
</evidence>
<evidence type="ECO:0000313" key="13">
    <source>
        <dbReference type="EMBL" id="MBB3064287.1"/>
    </source>
</evidence>
<organism evidence="13 14">
    <name type="scientific">Limibacillus halophilus</name>
    <dbReference type="NCBI Taxonomy" id="1579333"/>
    <lineage>
        <taxon>Bacteria</taxon>
        <taxon>Pseudomonadati</taxon>
        <taxon>Pseudomonadota</taxon>
        <taxon>Alphaproteobacteria</taxon>
        <taxon>Rhodospirillales</taxon>
        <taxon>Rhodovibrionaceae</taxon>
        <taxon>Limibacillus</taxon>
    </lineage>
</organism>
<dbReference type="EC" id="1.13.12.19" evidence="4"/>
<dbReference type="PRINTS" id="PR00682">
    <property type="entry name" value="IPNSYNTHASE"/>
</dbReference>
<protein>
    <recommendedName>
        <fullName evidence="5">2-oxoglutarate-dependent ethylene/succinate-forming enzyme</fullName>
        <ecNumber evidence="4">1.13.12.19</ecNumber>
        <ecNumber evidence="3">1.14.20.7</ecNumber>
    </recommendedName>
    <alternativeName>
        <fullName evidence="7">2-oxoglutarate dioxygenase (ethylene-forming)</fullName>
    </alternativeName>
    <alternativeName>
        <fullName evidence="8">2-oxoglutarate/L-arginine monooxygenase/decarboxylase (succinate-forming)</fullName>
    </alternativeName>
</protein>
<evidence type="ECO:0000256" key="7">
    <source>
        <dbReference type="ARBA" id="ARBA00031011"/>
    </source>
</evidence>
<evidence type="ECO:0000313" key="14">
    <source>
        <dbReference type="Proteomes" id="UP000581135"/>
    </source>
</evidence>
<dbReference type="EMBL" id="JACHXA010000001">
    <property type="protein sequence ID" value="MBB3064287.1"/>
    <property type="molecule type" value="Genomic_DNA"/>
</dbReference>
<comment type="catalytic activity">
    <reaction evidence="10">
        <text>L-arginine + 2-oxoglutarate + O2 = guanidine + L-glutamate 5-semialdehyde + succinate + CO2</text>
        <dbReference type="Rhea" id="RHEA:31535"/>
        <dbReference type="ChEBI" id="CHEBI:15379"/>
        <dbReference type="ChEBI" id="CHEBI:16526"/>
        <dbReference type="ChEBI" id="CHEBI:16810"/>
        <dbReference type="ChEBI" id="CHEBI:30031"/>
        <dbReference type="ChEBI" id="CHEBI:30087"/>
        <dbReference type="ChEBI" id="CHEBI:32682"/>
        <dbReference type="ChEBI" id="CHEBI:58066"/>
        <dbReference type="EC" id="1.14.20.7"/>
    </reaction>
</comment>
<proteinExistence type="inferred from homology"/>
<accession>A0A839SN11</accession>
<dbReference type="AlphaFoldDB" id="A0A839SN11"/>
<gene>
    <name evidence="13" type="ORF">FHR98_000552</name>
</gene>
<dbReference type="Proteomes" id="UP000581135">
    <property type="component" value="Unassembled WGS sequence"/>
</dbReference>
<comment type="caution">
    <text evidence="13">The sequence shown here is derived from an EMBL/GenBank/DDBJ whole genome shotgun (WGS) entry which is preliminary data.</text>
</comment>
<evidence type="ECO:0000256" key="2">
    <source>
        <dbReference type="ARBA" id="ARBA00004767"/>
    </source>
</evidence>
<dbReference type="EC" id="1.14.20.7" evidence="3"/>
<dbReference type="PANTHER" id="PTHR47990">
    <property type="entry name" value="2-OXOGLUTARATE (2OG) AND FE(II)-DEPENDENT OXYGENASE SUPERFAMILY PROTEIN-RELATED"/>
    <property type="match status" value="1"/>
</dbReference>
<sequence>MTNLPVIDMERLGACSGDRGLQDTAAAIRSACQDAGFFYLEGHGIDAVSITAAFEANRKFHAQPLPIKQQIAYNRWHRGYLGFGGAQLKASSRYKPASAPNLMESFFLRHEVAADHPDRLEGRPLQGPNQWPADPGFKTAISRYDFMLRDLGLRLLPAFSVAIGQDPTFLQQYFNPPSTALRLNHYPPNPAKGGQEAFGSHPHTDYGFLTLLLQDNVGGLEVEGDRGKWFPVPYRPNAFVVNIGDIFARWTNDVFRSTPHRVINKSADRGRYSIAYFFDPNLEAVIDCFPAFRETGVSKYEPIRFIDYFTGRLDANYHRAKTV</sequence>
<evidence type="ECO:0000259" key="12">
    <source>
        <dbReference type="PROSITE" id="PS51471"/>
    </source>
</evidence>
<dbReference type="PROSITE" id="PS51471">
    <property type="entry name" value="FE2OG_OXY"/>
    <property type="match status" value="1"/>
</dbReference>
<reference evidence="13 14" key="1">
    <citation type="submission" date="2020-08" db="EMBL/GenBank/DDBJ databases">
        <title>Genomic Encyclopedia of Type Strains, Phase III (KMG-III): the genomes of soil and plant-associated and newly described type strains.</title>
        <authorList>
            <person name="Whitman W."/>
        </authorList>
    </citation>
    <scope>NUCLEOTIDE SEQUENCE [LARGE SCALE GENOMIC DNA]</scope>
    <source>
        <strain evidence="13 14">CECT 8803</strain>
    </source>
</reference>
<name>A0A839SN11_9PROT</name>
<dbReference type="RefSeq" id="WP_183415082.1">
    <property type="nucleotide sequence ID" value="NZ_JACHXA010000001.1"/>
</dbReference>
<dbReference type="InterPro" id="IPR044861">
    <property type="entry name" value="IPNS-like_FE2OG_OXY"/>
</dbReference>
<keyword evidence="11" id="KW-0479">Metal-binding</keyword>
<dbReference type="InterPro" id="IPR026992">
    <property type="entry name" value="DIOX_N"/>
</dbReference>
<evidence type="ECO:0000256" key="6">
    <source>
        <dbReference type="ARBA" id="ARBA00022666"/>
    </source>
</evidence>
<evidence type="ECO:0000256" key="9">
    <source>
        <dbReference type="ARBA" id="ARBA00047725"/>
    </source>
</evidence>
<evidence type="ECO:0000256" key="1">
    <source>
        <dbReference type="ARBA" id="ARBA00001954"/>
    </source>
</evidence>
<feature type="domain" description="Fe2OG dioxygenase" evidence="12">
    <location>
        <begin position="176"/>
        <end position="280"/>
    </location>
</feature>
<comment type="cofactor">
    <cofactor evidence="1">
        <name>Fe(2+)</name>
        <dbReference type="ChEBI" id="CHEBI:29033"/>
    </cofactor>
</comment>
<comment type="pathway">
    <text evidence="2">Alkene biosynthesis; ethylene biosynthesis via 2-oxoglutarate.</text>
</comment>
<dbReference type="GO" id="GO:0009693">
    <property type="term" value="P:ethylene biosynthetic process"/>
    <property type="evidence" value="ECO:0007669"/>
    <property type="project" value="UniProtKB-KW"/>
</dbReference>
<dbReference type="GO" id="GO:0046872">
    <property type="term" value="F:metal ion binding"/>
    <property type="evidence" value="ECO:0007669"/>
    <property type="project" value="UniProtKB-KW"/>
</dbReference>
<comment type="similarity">
    <text evidence="11">Belongs to the iron/ascorbate-dependent oxidoreductase family.</text>
</comment>
<dbReference type="GO" id="GO:0102276">
    <property type="term" value="F:2-oxoglutarate oxygenase/decarboxylase (ethylene-forming) activity"/>
    <property type="evidence" value="ECO:0007669"/>
    <property type="project" value="UniProtKB-EC"/>
</dbReference>
<evidence type="ECO:0000256" key="8">
    <source>
        <dbReference type="ARBA" id="ARBA00031282"/>
    </source>
</evidence>
<evidence type="ECO:0000256" key="10">
    <source>
        <dbReference type="ARBA" id="ARBA00049359"/>
    </source>
</evidence>
<keyword evidence="6" id="KW-0266">Ethylene biosynthesis</keyword>
<evidence type="ECO:0000256" key="5">
    <source>
        <dbReference type="ARBA" id="ARBA00019045"/>
    </source>
</evidence>
<evidence type="ECO:0000256" key="3">
    <source>
        <dbReference type="ARBA" id="ARBA00012293"/>
    </source>
</evidence>
<keyword evidence="14" id="KW-1185">Reference proteome</keyword>
<dbReference type="InterPro" id="IPR005123">
    <property type="entry name" value="Oxoglu/Fe-dep_dioxygenase_dom"/>
</dbReference>
<dbReference type="Gene3D" id="2.60.120.330">
    <property type="entry name" value="B-lactam Antibiotic, Isopenicillin N Synthase, Chain"/>
    <property type="match status" value="1"/>
</dbReference>
<dbReference type="SUPFAM" id="SSF51197">
    <property type="entry name" value="Clavaminate synthase-like"/>
    <property type="match status" value="1"/>
</dbReference>
<evidence type="ECO:0000256" key="11">
    <source>
        <dbReference type="RuleBase" id="RU003682"/>
    </source>
</evidence>
<keyword evidence="13" id="KW-0223">Dioxygenase</keyword>
<comment type="catalytic activity">
    <reaction evidence="9">
        <text>2-oxoglutarate + O2 + 2 H(+) = ethene + 3 CO2 + H2O</text>
        <dbReference type="Rhea" id="RHEA:31523"/>
        <dbReference type="ChEBI" id="CHEBI:15377"/>
        <dbReference type="ChEBI" id="CHEBI:15378"/>
        <dbReference type="ChEBI" id="CHEBI:15379"/>
        <dbReference type="ChEBI" id="CHEBI:16526"/>
        <dbReference type="ChEBI" id="CHEBI:16810"/>
        <dbReference type="ChEBI" id="CHEBI:18153"/>
        <dbReference type="EC" id="1.13.12.19"/>
    </reaction>
</comment>